<organism evidence="1 2">
    <name type="scientific">Arcobacter lacus</name>
    <dbReference type="NCBI Taxonomy" id="1912876"/>
    <lineage>
        <taxon>Bacteria</taxon>
        <taxon>Pseudomonadati</taxon>
        <taxon>Campylobacterota</taxon>
        <taxon>Epsilonproteobacteria</taxon>
        <taxon>Campylobacterales</taxon>
        <taxon>Arcobacteraceae</taxon>
        <taxon>Arcobacter</taxon>
    </lineage>
</organism>
<accession>A0ABX5JGM2</accession>
<reference evidence="1 2" key="1">
    <citation type="submission" date="2017-02" db="EMBL/GenBank/DDBJ databases">
        <title>Arcobacter lacus sp. nov., a new species isolated from reclaimed water.</title>
        <authorList>
            <person name="Figueras M.J."/>
            <person name="Perez-Cataluna A."/>
            <person name="Salas-Masso N."/>
        </authorList>
    </citation>
    <scope>NUCLEOTIDE SEQUENCE [LARGE SCALE GENOMIC DNA]</scope>
    <source>
        <strain evidence="1 2">RW43-9</strain>
    </source>
</reference>
<name>A0ABX5JGM2_9BACT</name>
<dbReference type="RefSeq" id="WP_108527743.1">
    <property type="nucleotide sequence ID" value="NZ_MUXF01000010.1"/>
</dbReference>
<dbReference type="Proteomes" id="UP000251311">
    <property type="component" value="Unassembled WGS sequence"/>
</dbReference>
<protein>
    <submittedName>
        <fullName evidence="1">Uncharacterized protein</fullName>
    </submittedName>
</protein>
<keyword evidence="2" id="KW-1185">Reference proteome</keyword>
<sequence length="191" mass="22255">MVVRLFALVVLFFAAIYQLNQFMHSDKYKNINEDAKLSAKLQNGDIIFRKKDDDVIDKSFSIDNLGYSQVGIVVTSGDDAVVFYLKSGEKQSFLKAQKVEDFVKSSDKIAVYKYFTDIDKNVLLAILEFYKNNHDKLYNTEFINEVFFKLHGENLYTDLQNIDNKKIITVDSIIKNSKLKKRYEIDFKEKI</sequence>
<gene>
    <name evidence="1" type="ORF">B0175_06040</name>
</gene>
<dbReference type="SUPFAM" id="SSF54001">
    <property type="entry name" value="Cysteine proteinases"/>
    <property type="match status" value="1"/>
</dbReference>
<dbReference type="InterPro" id="IPR038765">
    <property type="entry name" value="Papain-like_cys_pep_sf"/>
</dbReference>
<comment type="caution">
    <text evidence="1">The sequence shown here is derived from an EMBL/GenBank/DDBJ whole genome shotgun (WGS) entry which is preliminary data.</text>
</comment>
<proteinExistence type="predicted"/>
<evidence type="ECO:0000313" key="2">
    <source>
        <dbReference type="Proteomes" id="UP000251311"/>
    </source>
</evidence>
<evidence type="ECO:0000313" key="1">
    <source>
        <dbReference type="EMBL" id="PUE66267.1"/>
    </source>
</evidence>
<dbReference type="EMBL" id="MUXF01000010">
    <property type="protein sequence ID" value="PUE66267.1"/>
    <property type="molecule type" value="Genomic_DNA"/>
</dbReference>
<dbReference type="Gene3D" id="3.90.1720.10">
    <property type="entry name" value="endopeptidase domain like (from Nostoc punctiforme)"/>
    <property type="match status" value="1"/>
</dbReference>